<dbReference type="GO" id="GO:0016787">
    <property type="term" value="F:hydrolase activity"/>
    <property type="evidence" value="ECO:0007669"/>
    <property type="project" value="UniProtKB-KW"/>
</dbReference>
<proteinExistence type="predicted"/>
<dbReference type="RefSeq" id="WP_303901941.1">
    <property type="nucleotide sequence ID" value="NZ_DYXC01000028.1"/>
</dbReference>
<dbReference type="EMBL" id="DYXC01000028">
    <property type="protein sequence ID" value="HJF13514.1"/>
    <property type="molecule type" value="Genomic_DNA"/>
</dbReference>
<dbReference type="InterPro" id="IPR010427">
    <property type="entry name" value="DUF1023"/>
</dbReference>
<evidence type="ECO:0000256" key="1">
    <source>
        <dbReference type="SAM" id="MobiDB-lite"/>
    </source>
</evidence>
<evidence type="ECO:0000313" key="4">
    <source>
        <dbReference type="Proteomes" id="UP000703315"/>
    </source>
</evidence>
<feature type="compositionally biased region" description="Polar residues" evidence="1">
    <location>
        <begin position="68"/>
        <end position="78"/>
    </location>
</feature>
<dbReference type="AlphaFoldDB" id="A0A921FKW5"/>
<organism evidence="3 4">
    <name type="scientific">Enteractinococcus helveticum</name>
    <dbReference type="NCBI Taxonomy" id="1837282"/>
    <lineage>
        <taxon>Bacteria</taxon>
        <taxon>Bacillati</taxon>
        <taxon>Actinomycetota</taxon>
        <taxon>Actinomycetes</taxon>
        <taxon>Micrococcales</taxon>
        <taxon>Micrococcaceae</taxon>
    </lineage>
</organism>
<dbReference type="Proteomes" id="UP000703315">
    <property type="component" value="Unassembled WGS sequence"/>
</dbReference>
<protein>
    <submittedName>
        <fullName evidence="3">Alpha/beta hydrolase family protein</fullName>
    </submittedName>
</protein>
<feature type="region of interest" description="Disordered" evidence="1">
    <location>
        <begin position="42"/>
        <end position="78"/>
    </location>
</feature>
<evidence type="ECO:0000259" key="2">
    <source>
        <dbReference type="Pfam" id="PF06259"/>
    </source>
</evidence>
<sequence>MGTRQPLWEQRQPLWDAFTTGGAASGLNPFVAQGAPTVDRWMNKPSETPITPPTITANFEPRGRIRTSGGSSEDTSSARPNLLREFVATSQSCNRILDEELSTLQSAWSAFRATCSWVTVDTFTLLNGFADYLVECETDAQWIDYIADAFEVAGGVGLLDSVLNGMAVSALVPAMSDQQLLKALKRLDQEQLAKLFESSPALANQLHLIDPVTINEWWHGLTPGGSGQQNTVVHALPQIFGNLEGIPYAARARANQIVLNRDMVGVAKRIETLRERIAWHEQQAPHNVGQNMIPNISLNHRQNDRQWLEQHDDLLARLDELTGLQTTLGELKTLSTKDFGDSTTSLVSYEFGHPPLAAIALGDMDTATQVTYNVPGMGNTTANMREWMTASNNLHESISRSDDAATVAWMDYETPPMPLPLSWNSFDVLVNQRAAVGGERLAESLRGVQAVRADDAPQLNGKAHSYGGPTLAHAITQPGVHVDNVFFVATPGMQSQITHASQLNADNVYAIRIRSTIIGLEDGIGFLPDVDGDNAAWMGRDLSKVRTTDVMAPAFGATSYGSDTGTEDVGLPTTQHGALAGHGEDGAGHYDVDTENLDNVGYALNGELDEMSPYIDKGPTPLQEGLAEVNETIQKLQYAYDEATNPFPVRLPMPEPDGSSPIPIPPVR</sequence>
<evidence type="ECO:0000313" key="3">
    <source>
        <dbReference type="EMBL" id="HJF13514.1"/>
    </source>
</evidence>
<dbReference type="Pfam" id="PF06259">
    <property type="entry name" value="Abhydrolase_8"/>
    <property type="match status" value="1"/>
</dbReference>
<comment type="caution">
    <text evidence="3">The sequence shown here is derived from an EMBL/GenBank/DDBJ whole genome shotgun (WGS) entry which is preliminary data.</text>
</comment>
<keyword evidence="3" id="KW-0378">Hydrolase</keyword>
<reference evidence="3" key="2">
    <citation type="submission" date="2021-09" db="EMBL/GenBank/DDBJ databases">
        <authorList>
            <person name="Gilroy R."/>
        </authorList>
    </citation>
    <scope>NUCLEOTIDE SEQUENCE</scope>
    <source>
        <strain evidence="3">ChiHjej13B12-14962</strain>
    </source>
</reference>
<gene>
    <name evidence="3" type="ORF">K8V32_01765</name>
</gene>
<reference evidence="3" key="1">
    <citation type="journal article" date="2021" name="PeerJ">
        <title>Extensive microbial diversity within the chicken gut microbiome revealed by metagenomics and culture.</title>
        <authorList>
            <person name="Gilroy R."/>
            <person name="Ravi A."/>
            <person name="Getino M."/>
            <person name="Pursley I."/>
            <person name="Horton D.L."/>
            <person name="Alikhan N.F."/>
            <person name="Baker D."/>
            <person name="Gharbi K."/>
            <person name="Hall N."/>
            <person name="Watson M."/>
            <person name="Adriaenssens E.M."/>
            <person name="Foster-Nyarko E."/>
            <person name="Jarju S."/>
            <person name="Secka A."/>
            <person name="Antonio M."/>
            <person name="Oren A."/>
            <person name="Chaudhuri R.R."/>
            <person name="La Ragione R."/>
            <person name="Hildebrand F."/>
            <person name="Pallen M.J."/>
        </authorList>
    </citation>
    <scope>NUCLEOTIDE SEQUENCE</scope>
    <source>
        <strain evidence="3">ChiHjej13B12-14962</strain>
    </source>
</reference>
<feature type="domain" description="DUF1023" evidence="2">
    <location>
        <begin position="356"/>
        <end position="512"/>
    </location>
</feature>
<accession>A0A921FKW5</accession>
<name>A0A921FKW5_9MICC</name>